<dbReference type="OrthoDB" id="9864753at2759"/>
<evidence type="ECO:0000256" key="1">
    <source>
        <dbReference type="ARBA" id="ARBA00004613"/>
    </source>
</evidence>
<dbReference type="InterPro" id="IPR007110">
    <property type="entry name" value="Ig-like_dom"/>
</dbReference>
<dbReference type="InterPro" id="IPR042495">
    <property type="entry name" value="PDGFRL"/>
</dbReference>
<feature type="domain" description="Ig-like" evidence="12">
    <location>
        <begin position="237"/>
        <end position="340"/>
    </location>
</feature>
<keyword evidence="10" id="KW-0472">Membrane</keyword>
<dbReference type="Pfam" id="PF13927">
    <property type="entry name" value="Ig_3"/>
    <property type="match status" value="1"/>
</dbReference>
<evidence type="ECO:0000256" key="7">
    <source>
        <dbReference type="ARBA" id="ARBA00023157"/>
    </source>
</evidence>
<evidence type="ECO:0000256" key="3">
    <source>
        <dbReference type="ARBA" id="ARBA00019671"/>
    </source>
</evidence>
<dbReference type="InterPro" id="IPR036179">
    <property type="entry name" value="Ig-like_dom_sf"/>
</dbReference>
<dbReference type="InterPro" id="IPR013783">
    <property type="entry name" value="Ig-like_fold"/>
</dbReference>
<dbReference type="GO" id="GO:0005576">
    <property type="term" value="C:extracellular region"/>
    <property type="evidence" value="ECO:0007669"/>
    <property type="project" value="UniProtKB-SubCell"/>
</dbReference>
<keyword evidence="14" id="KW-1185">Reference proteome</keyword>
<dbReference type="InterPro" id="IPR003599">
    <property type="entry name" value="Ig_sub"/>
</dbReference>
<evidence type="ECO:0000313" key="13">
    <source>
        <dbReference type="EMBL" id="TSP25391.1"/>
    </source>
</evidence>
<name>A0A556UXQ4_BAGYA</name>
<comment type="caution">
    <text evidence="13">The sequence shown here is derived from an EMBL/GenBank/DDBJ whole genome shotgun (WGS) entry which is preliminary data.</text>
</comment>
<evidence type="ECO:0000256" key="6">
    <source>
        <dbReference type="ARBA" id="ARBA00022737"/>
    </source>
</evidence>
<feature type="signal peptide" evidence="11">
    <location>
        <begin position="1"/>
        <end position="15"/>
    </location>
</feature>
<dbReference type="SMART" id="SM00409">
    <property type="entry name" value="IG"/>
    <property type="match status" value="2"/>
</dbReference>
<dbReference type="PANTHER" id="PTHR15360:SF1">
    <property type="entry name" value="PLATELET-DERIVED GROWTH FACTOR RECEPTOR-LIKE PROTEIN"/>
    <property type="match status" value="1"/>
</dbReference>
<keyword evidence="10" id="KW-1133">Transmembrane helix</keyword>
<comment type="subunit">
    <text evidence="2">Forms a complex composed of PDGFRL, TNK2 and GRB2.</text>
</comment>
<keyword evidence="4" id="KW-0964">Secreted</keyword>
<sequence>MMSIGTLLAYSLVAACVLILRYRPDSSVLESGRTNEVGESELTESESHLNHLKDGEMSLHSLLNPSLQPTTSSSTAVNVAVGVIGFLIYFGYGIWHSSEHKRQRRCTENLAEKQQMFVKDGAVDKHIHSEKTNKDELFVPSTVHFEIVYLRPDKPATVPCRVSAPKTTVSLHREMPPEEIQNDGKLISYNPTKGFILQNPGPELMGAFYCRATSTTKTTPQVSTKYQLLYLEVPSGPPYATIQASSNKVSGGDIFNVTCTALGVPDLDVKFSWSFPGEDQRPVIITDTHRLISRGVGQIIRTSQSVLTVDDVETIDFGDYICTARNSHGETSVVTQVNLSD</sequence>
<dbReference type="Proteomes" id="UP000319801">
    <property type="component" value="Unassembled WGS sequence"/>
</dbReference>
<evidence type="ECO:0000256" key="9">
    <source>
        <dbReference type="ARBA" id="ARBA00023319"/>
    </source>
</evidence>
<evidence type="ECO:0000256" key="8">
    <source>
        <dbReference type="ARBA" id="ARBA00023180"/>
    </source>
</evidence>
<gene>
    <name evidence="13" type="ORF">Baya_9616</name>
</gene>
<comment type="subcellular location">
    <subcellularLocation>
        <location evidence="1">Secreted</location>
    </subcellularLocation>
</comment>
<evidence type="ECO:0000259" key="12">
    <source>
        <dbReference type="PROSITE" id="PS50835"/>
    </source>
</evidence>
<evidence type="ECO:0000256" key="2">
    <source>
        <dbReference type="ARBA" id="ARBA00011360"/>
    </source>
</evidence>
<evidence type="ECO:0000256" key="4">
    <source>
        <dbReference type="ARBA" id="ARBA00022525"/>
    </source>
</evidence>
<keyword evidence="10" id="KW-0812">Transmembrane</keyword>
<dbReference type="PROSITE" id="PS50835">
    <property type="entry name" value="IG_LIKE"/>
    <property type="match status" value="1"/>
</dbReference>
<keyword evidence="6" id="KW-0677">Repeat</keyword>
<keyword evidence="7" id="KW-1015">Disulfide bond</keyword>
<evidence type="ECO:0000313" key="14">
    <source>
        <dbReference type="Proteomes" id="UP000319801"/>
    </source>
</evidence>
<keyword evidence="13" id="KW-0675">Receptor</keyword>
<dbReference type="EMBL" id="VCAZ01000074">
    <property type="protein sequence ID" value="TSP25391.1"/>
    <property type="molecule type" value="Genomic_DNA"/>
</dbReference>
<dbReference type="FunFam" id="2.60.40.10:FF:000223">
    <property type="entry name" value="Platelet-derived growth factor receptor beta"/>
    <property type="match status" value="1"/>
</dbReference>
<accession>A0A556UXQ4</accession>
<evidence type="ECO:0000256" key="5">
    <source>
        <dbReference type="ARBA" id="ARBA00022729"/>
    </source>
</evidence>
<evidence type="ECO:0000256" key="10">
    <source>
        <dbReference type="SAM" id="Phobius"/>
    </source>
</evidence>
<keyword evidence="5 11" id="KW-0732">Signal</keyword>
<dbReference type="PANTHER" id="PTHR15360">
    <property type="entry name" value="PLATELET-DERIVED GROWTH FACTOR RECEPTOR LIKE"/>
    <property type="match status" value="1"/>
</dbReference>
<dbReference type="SUPFAM" id="SSF48726">
    <property type="entry name" value="Immunoglobulin"/>
    <property type="match status" value="2"/>
</dbReference>
<reference evidence="13 14" key="1">
    <citation type="journal article" date="2019" name="Genome Biol. Evol.">
        <title>Whole-Genome Sequencing of the Giant Devil Catfish, Bagarius yarrelli.</title>
        <authorList>
            <person name="Jiang W."/>
            <person name="Lv Y."/>
            <person name="Cheng L."/>
            <person name="Yang K."/>
            <person name="Chao B."/>
            <person name="Wang X."/>
            <person name="Li Y."/>
            <person name="Pan X."/>
            <person name="You X."/>
            <person name="Zhang Y."/>
            <person name="Yang J."/>
            <person name="Li J."/>
            <person name="Zhang X."/>
            <person name="Liu S."/>
            <person name="Sun C."/>
            <person name="Yang J."/>
            <person name="Shi Q."/>
        </authorList>
    </citation>
    <scope>NUCLEOTIDE SEQUENCE [LARGE SCALE GENOMIC DNA]</scope>
    <source>
        <strain evidence="13">JWS20170419001</strain>
        <tissue evidence="13">Muscle</tissue>
    </source>
</reference>
<feature type="chain" id="PRO_5021879631" description="Platelet-derived growth factor receptor-like protein" evidence="11">
    <location>
        <begin position="16"/>
        <end position="341"/>
    </location>
</feature>
<dbReference type="Pfam" id="PF21339">
    <property type="entry name" value="VEGFR-1-like_Ig-like"/>
    <property type="match status" value="1"/>
</dbReference>
<keyword evidence="9" id="KW-0393">Immunoglobulin domain</keyword>
<evidence type="ECO:0000256" key="11">
    <source>
        <dbReference type="SAM" id="SignalP"/>
    </source>
</evidence>
<dbReference type="AlphaFoldDB" id="A0A556UXQ4"/>
<protein>
    <recommendedName>
        <fullName evidence="3">Platelet-derived growth factor receptor-like protein</fullName>
    </recommendedName>
</protein>
<organism evidence="13 14">
    <name type="scientific">Bagarius yarrelli</name>
    <name type="common">Goonch</name>
    <name type="synonym">Bagrus yarrelli</name>
    <dbReference type="NCBI Taxonomy" id="175774"/>
    <lineage>
        <taxon>Eukaryota</taxon>
        <taxon>Metazoa</taxon>
        <taxon>Chordata</taxon>
        <taxon>Craniata</taxon>
        <taxon>Vertebrata</taxon>
        <taxon>Euteleostomi</taxon>
        <taxon>Actinopterygii</taxon>
        <taxon>Neopterygii</taxon>
        <taxon>Teleostei</taxon>
        <taxon>Ostariophysi</taxon>
        <taxon>Siluriformes</taxon>
        <taxon>Sisoridae</taxon>
        <taxon>Sisorinae</taxon>
        <taxon>Bagarius</taxon>
    </lineage>
</organism>
<feature type="transmembrane region" description="Helical" evidence="10">
    <location>
        <begin position="75"/>
        <end position="95"/>
    </location>
</feature>
<keyword evidence="8" id="KW-0325">Glycoprotein</keyword>
<dbReference type="Gene3D" id="2.60.40.10">
    <property type="entry name" value="Immunoglobulins"/>
    <property type="match status" value="2"/>
</dbReference>
<proteinExistence type="predicted"/>